<reference evidence="2" key="1">
    <citation type="journal article" date="2021" name="Front. Plant Sci.">
        <title>Chromosome-Scale Genome Assembly for Chinese Sour Jujube and Insights Into Its Genome Evolution and Domestication Signature.</title>
        <authorList>
            <person name="Shen L.-Y."/>
            <person name="Luo H."/>
            <person name="Wang X.-L."/>
            <person name="Wang X.-M."/>
            <person name="Qiu X.-J."/>
            <person name="Liu H."/>
            <person name="Zhou S.-S."/>
            <person name="Jia K.-H."/>
            <person name="Nie S."/>
            <person name="Bao Y.-T."/>
            <person name="Zhang R.-G."/>
            <person name="Yun Q.-Z."/>
            <person name="Chai Y.-H."/>
            <person name="Lu J.-Y."/>
            <person name="Li Y."/>
            <person name="Zhao S.-W."/>
            <person name="Mao J.-F."/>
            <person name="Jia S.-G."/>
            <person name="Mao Y.-M."/>
        </authorList>
    </citation>
    <scope>NUCLEOTIDE SEQUENCE</scope>
    <source>
        <strain evidence="2">AT0</strain>
        <tissue evidence="2">Leaf</tissue>
    </source>
</reference>
<dbReference type="EMBL" id="JAEACU010000006">
    <property type="protein sequence ID" value="KAH7524648.1"/>
    <property type="molecule type" value="Genomic_DNA"/>
</dbReference>
<evidence type="ECO:0000313" key="2">
    <source>
        <dbReference type="EMBL" id="KAH7524648.1"/>
    </source>
</evidence>
<feature type="region of interest" description="Disordered" evidence="1">
    <location>
        <begin position="213"/>
        <end position="265"/>
    </location>
</feature>
<feature type="region of interest" description="Disordered" evidence="1">
    <location>
        <begin position="594"/>
        <end position="619"/>
    </location>
</feature>
<organism evidence="2 3">
    <name type="scientific">Ziziphus jujuba var. spinosa</name>
    <dbReference type="NCBI Taxonomy" id="714518"/>
    <lineage>
        <taxon>Eukaryota</taxon>
        <taxon>Viridiplantae</taxon>
        <taxon>Streptophyta</taxon>
        <taxon>Embryophyta</taxon>
        <taxon>Tracheophyta</taxon>
        <taxon>Spermatophyta</taxon>
        <taxon>Magnoliopsida</taxon>
        <taxon>eudicotyledons</taxon>
        <taxon>Gunneridae</taxon>
        <taxon>Pentapetalae</taxon>
        <taxon>rosids</taxon>
        <taxon>fabids</taxon>
        <taxon>Rosales</taxon>
        <taxon>Rhamnaceae</taxon>
        <taxon>Paliureae</taxon>
        <taxon>Ziziphus</taxon>
    </lineage>
</organism>
<feature type="compositionally biased region" description="Low complexity" evidence="1">
    <location>
        <begin position="594"/>
        <end position="605"/>
    </location>
</feature>
<gene>
    <name evidence="2" type="ORF">FEM48_Zijuj06G0141900</name>
</gene>
<dbReference type="Proteomes" id="UP000813462">
    <property type="component" value="Unassembled WGS sequence"/>
</dbReference>
<dbReference type="OrthoDB" id="733571at2759"/>
<evidence type="ECO:0008006" key="4">
    <source>
        <dbReference type="Google" id="ProtNLM"/>
    </source>
</evidence>
<accession>A0A978V9R3</accession>
<sequence>MKKMKWSPWQLTGASSDKFHIKLNRLKLEGFSSYKVKKKKNNGEQQHGVVAIEVNWKGPKTGVVFVPFYGRSWRQRNCTACRALSKNGSLIEWEDEFDKVCSFSTKDALELTFSLLYGENAESNSKMEVLGTVSLNLTDKLGSGMKSDIEAKLPIALKVAGIINGQATLSVNVSFAEVRNSQDLVGNVHNSTGSDGDKLIKRVNYFRSFRKTRKSQGPVEPSMSCDSDESNITTTSTASVPCNLEHSSSKPEFRSPMGSDSPVPDPVKKSVLLSWKRRRLSFNPSRLKLEVPLIQNTNRVDDKVEEIDGSLPTGSIEKANSPKDCWEIKKVISRDGQAKLKTPVFFASFDQRSEMAAGESACTALVMVIAHWLHSNQDVMPSKSQFDSLITEGSTEWQKLCNNEAYSNFFPNKHFDLETVLEADLRPLAVWPENSFVGFFNPEKFESLKEAMSFEKIWNEISNDSEVYDPRIYIVSWNDHFFVLKVEANAYYIIDSLGERLFEGCNQAYILKFDDSSVMYREKKIAEDREGSINEEENMQEVICKGKECCREFIIRFLAAIPLGELEEEEQKGLVPTLPLHQRLQIEFHYSYSPPSSSASSAFSTPSPPFSGEDCKKIK</sequence>
<name>A0A978V9R3_ZIZJJ</name>
<evidence type="ECO:0000313" key="3">
    <source>
        <dbReference type="Proteomes" id="UP000813462"/>
    </source>
</evidence>
<dbReference type="AlphaFoldDB" id="A0A978V9R3"/>
<protein>
    <recommendedName>
        <fullName evidence="4">C2 NT-type domain-containing protein</fullName>
    </recommendedName>
</protein>
<dbReference type="PANTHER" id="PTHR31182:SF17">
    <property type="entry name" value="EEIG1_EHBP1 PROTEIN AMINO-TERMINAL DOMAIN PROTEIN"/>
    <property type="match status" value="1"/>
</dbReference>
<evidence type="ECO:0000256" key="1">
    <source>
        <dbReference type="SAM" id="MobiDB-lite"/>
    </source>
</evidence>
<dbReference type="PANTHER" id="PTHR31182">
    <property type="entry name" value="C2 NT-TYPE DOMAIN-CONTAINING PROTEIN"/>
    <property type="match status" value="1"/>
</dbReference>
<comment type="caution">
    <text evidence="2">The sequence shown here is derived from an EMBL/GenBank/DDBJ whole genome shotgun (WGS) entry which is preliminary data.</text>
</comment>
<proteinExistence type="predicted"/>
<feature type="compositionally biased region" description="Polar residues" evidence="1">
    <location>
        <begin position="230"/>
        <end position="240"/>
    </location>
</feature>